<evidence type="ECO:0000256" key="10">
    <source>
        <dbReference type="ARBA" id="ARBA00022989"/>
    </source>
</evidence>
<accession>A0AA38TLF3</accession>
<dbReference type="InterPro" id="IPR011009">
    <property type="entry name" value="Kinase-like_dom_sf"/>
</dbReference>
<proteinExistence type="predicted"/>
<keyword evidence="7 15" id="KW-0547">Nucleotide-binding</keyword>
<keyword evidence="8" id="KW-0418">Kinase</keyword>
<evidence type="ECO:0000313" key="19">
    <source>
        <dbReference type="EMBL" id="KAJ9562194.1"/>
    </source>
</evidence>
<dbReference type="InterPro" id="IPR032872">
    <property type="entry name" value="WAK_assoc_C"/>
</dbReference>
<dbReference type="Proteomes" id="UP001172457">
    <property type="component" value="Chromosome 2"/>
</dbReference>
<name>A0AA38TLF3_9ASTR</name>
<dbReference type="InterPro" id="IPR008271">
    <property type="entry name" value="Ser/Thr_kinase_AS"/>
</dbReference>
<dbReference type="Gene3D" id="1.10.510.10">
    <property type="entry name" value="Transferase(Phosphotransferase) domain 1"/>
    <property type="match status" value="1"/>
</dbReference>
<dbReference type="Gene3D" id="3.30.200.20">
    <property type="entry name" value="Phosphorylase Kinase, domain 1"/>
    <property type="match status" value="1"/>
</dbReference>
<dbReference type="EMBL" id="JARYMX010000002">
    <property type="protein sequence ID" value="KAJ9562194.1"/>
    <property type="molecule type" value="Genomic_DNA"/>
</dbReference>
<keyword evidence="20" id="KW-1185">Reference proteome</keyword>
<feature type="domain" description="Protein kinase" evidence="18">
    <location>
        <begin position="676"/>
        <end position="958"/>
    </location>
</feature>
<dbReference type="GO" id="GO:0005886">
    <property type="term" value="C:plasma membrane"/>
    <property type="evidence" value="ECO:0007669"/>
    <property type="project" value="UniProtKB-ARBA"/>
</dbReference>
<dbReference type="InterPro" id="IPR025287">
    <property type="entry name" value="WAK_GUB"/>
</dbReference>
<protein>
    <recommendedName>
        <fullName evidence="2">non-specific serine/threonine protein kinase</fullName>
        <ecNumber evidence="2">2.7.11.1</ecNumber>
    </recommendedName>
</protein>
<feature type="transmembrane region" description="Helical" evidence="16">
    <location>
        <begin position="575"/>
        <end position="598"/>
    </location>
</feature>
<dbReference type="PANTHER" id="PTHR46008:SF38">
    <property type="entry name" value="CONCANAVALIN A-LIKE LECTIN_GLUCANASE DOMAIN-CONTAINING PROTEIN-RELATED"/>
    <property type="match status" value="1"/>
</dbReference>
<dbReference type="GO" id="GO:0030247">
    <property type="term" value="F:polysaccharide binding"/>
    <property type="evidence" value="ECO:0007669"/>
    <property type="project" value="InterPro"/>
</dbReference>
<evidence type="ECO:0000256" key="8">
    <source>
        <dbReference type="ARBA" id="ARBA00022777"/>
    </source>
</evidence>
<evidence type="ECO:0000256" key="1">
    <source>
        <dbReference type="ARBA" id="ARBA00004167"/>
    </source>
</evidence>
<dbReference type="GO" id="GO:0005524">
    <property type="term" value="F:ATP binding"/>
    <property type="evidence" value="ECO:0007669"/>
    <property type="project" value="UniProtKB-UniRule"/>
</dbReference>
<dbReference type="InterPro" id="IPR001245">
    <property type="entry name" value="Ser-Thr/Tyr_kinase_cat_dom"/>
</dbReference>
<keyword evidence="9 15" id="KW-0067">ATP-binding</keyword>
<dbReference type="FunFam" id="1.10.510.10:FF:000161">
    <property type="entry name" value="Wall-associated receptor kinase-like 20"/>
    <property type="match status" value="1"/>
</dbReference>
<evidence type="ECO:0000256" key="9">
    <source>
        <dbReference type="ARBA" id="ARBA00022840"/>
    </source>
</evidence>
<evidence type="ECO:0000256" key="15">
    <source>
        <dbReference type="PROSITE-ProRule" id="PRU10141"/>
    </source>
</evidence>
<evidence type="ECO:0000256" key="13">
    <source>
        <dbReference type="ARBA" id="ARBA00047899"/>
    </source>
</evidence>
<dbReference type="InterPro" id="IPR000719">
    <property type="entry name" value="Prot_kinase_dom"/>
</dbReference>
<evidence type="ECO:0000256" key="6">
    <source>
        <dbReference type="ARBA" id="ARBA00022729"/>
    </source>
</evidence>
<sequence length="1008" mass="111585">MNPRYLILKLLVLIVLRASSSRSAGLYGTCNGAFSCGTVSGFRYPFRRHQDPAYCGYPGFELNCDERNPPTIEIMKIMYRILGVDPTNQILTVVREDMVNSICPEELVNTTIDHTLFDYTSGYMNISFLFGCPFSFDLVGFGSIFCGKDEVTSPVFLMPGIQAPGICETSVIIPVPVGFMNPTGLGQVIKKGFEIIWKVGPKPCTDCTQSGGQCIYDSATSLTSCACLELPFLVDTCSTKNKTGAASSPTSSSLSLPSSGFRLMFSSTYLLPFEFIHHSLHHSSISSQSNPTTMKPRIHPNPALVVFTVIVALVVRFPAIRCQGTSSRSRYDACGQTVECGDERLEYPFYGSTRPAYCGRPGFQLTCESDVLLLNYESVDYRVLRMDRSTQIITVARNDLWVNSCPQYLHNTTYNSTLFNDDNFGQENVSLYYRCNSTLGTVPFLEANRFDCDVNRTTTDSYFIRTSLVDNSVTTTFQSVQCNNHITVPVNQTWANQLGTPGATTTQLRSALTAGFNLTWTADKNDCDRCVRSNGRCGSNSTSPESFACYCASGEFPVTCNNLDESGGGSKKGSVGIILGVVGAILVVVGVLCAIFVCRRKRKRRAIKEASPNQTETKAILTIDSSKLTTDTTQSNFTTSIPSYPSSKSSKDFAKSTYFGAQVFSYEELEVATDNFNASRELGDGGFGTVYYGKLLDGREVAVKRLYENNFKRVEQFMNEVAILMGLDHVNLVKLYGCTSKRSKELLLVYEYIPNGTVADHLHGKLANSNSRLFSWSVRLNIAIETAEALAYLHKKDIIHRDVKTNNILLDKSFRVKVADFGLSRLFPNDATHVSTAPQGTPGYVDPEYYQCYQLTDKSDVYSFGVVLFELISSLQAVDTNRHRLDINLATMAMTKIQNHLLDELVDKSIGFESDVLVRRMATLVAELGFRCVQQEKDMRPTMKEVVETLRGIQNDEMNAQKPEVLDIVVDDGGVLMSPEFKVTNKLVDGSVPNSSDGYYRVNSKFGT</sequence>
<dbReference type="AlphaFoldDB" id="A0AA38TLF3"/>
<dbReference type="PROSITE" id="PS00108">
    <property type="entry name" value="PROTEIN_KINASE_ST"/>
    <property type="match status" value="1"/>
</dbReference>
<comment type="caution">
    <text evidence="19">The sequence shown here is derived from an EMBL/GenBank/DDBJ whole genome shotgun (WGS) entry which is preliminary data.</text>
</comment>
<evidence type="ECO:0000256" key="4">
    <source>
        <dbReference type="ARBA" id="ARBA00022679"/>
    </source>
</evidence>
<keyword evidence="12" id="KW-0325">Glycoprotein</keyword>
<feature type="binding site" evidence="15">
    <location>
        <position position="704"/>
    </location>
    <ligand>
        <name>ATP</name>
        <dbReference type="ChEBI" id="CHEBI:30616"/>
    </ligand>
</feature>
<keyword evidence="6 17" id="KW-0732">Signal</keyword>
<dbReference type="PROSITE" id="PS00107">
    <property type="entry name" value="PROTEIN_KINASE_ATP"/>
    <property type="match status" value="1"/>
</dbReference>
<dbReference type="Pfam" id="PF07714">
    <property type="entry name" value="PK_Tyr_Ser-Thr"/>
    <property type="match status" value="1"/>
</dbReference>
<evidence type="ECO:0000256" key="5">
    <source>
        <dbReference type="ARBA" id="ARBA00022692"/>
    </source>
</evidence>
<keyword evidence="4" id="KW-0808">Transferase</keyword>
<dbReference type="InterPro" id="IPR017441">
    <property type="entry name" value="Protein_kinase_ATP_BS"/>
</dbReference>
<evidence type="ECO:0000256" key="11">
    <source>
        <dbReference type="ARBA" id="ARBA00023136"/>
    </source>
</evidence>
<comment type="catalytic activity">
    <reaction evidence="14">
        <text>L-seryl-[protein] + ATP = O-phospho-L-seryl-[protein] + ADP + H(+)</text>
        <dbReference type="Rhea" id="RHEA:17989"/>
        <dbReference type="Rhea" id="RHEA-COMP:9863"/>
        <dbReference type="Rhea" id="RHEA-COMP:11604"/>
        <dbReference type="ChEBI" id="CHEBI:15378"/>
        <dbReference type="ChEBI" id="CHEBI:29999"/>
        <dbReference type="ChEBI" id="CHEBI:30616"/>
        <dbReference type="ChEBI" id="CHEBI:83421"/>
        <dbReference type="ChEBI" id="CHEBI:456216"/>
        <dbReference type="EC" id="2.7.11.1"/>
    </reaction>
</comment>
<evidence type="ECO:0000256" key="2">
    <source>
        <dbReference type="ARBA" id="ARBA00012513"/>
    </source>
</evidence>
<evidence type="ECO:0000256" key="12">
    <source>
        <dbReference type="ARBA" id="ARBA00023180"/>
    </source>
</evidence>
<keyword evidence="10 16" id="KW-1133">Transmembrane helix</keyword>
<dbReference type="EC" id="2.7.11.1" evidence="2"/>
<feature type="signal peptide" evidence="17">
    <location>
        <begin position="1"/>
        <end position="23"/>
    </location>
</feature>
<comment type="catalytic activity">
    <reaction evidence="13">
        <text>L-threonyl-[protein] + ATP = O-phospho-L-threonyl-[protein] + ADP + H(+)</text>
        <dbReference type="Rhea" id="RHEA:46608"/>
        <dbReference type="Rhea" id="RHEA-COMP:11060"/>
        <dbReference type="Rhea" id="RHEA-COMP:11605"/>
        <dbReference type="ChEBI" id="CHEBI:15378"/>
        <dbReference type="ChEBI" id="CHEBI:30013"/>
        <dbReference type="ChEBI" id="CHEBI:30616"/>
        <dbReference type="ChEBI" id="CHEBI:61977"/>
        <dbReference type="ChEBI" id="CHEBI:456216"/>
        <dbReference type="EC" id="2.7.11.1"/>
    </reaction>
</comment>
<keyword evidence="5 16" id="KW-0812">Transmembrane</keyword>
<evidence type="ECO:0000313" key="20">
    <source>
        <dbReference type="Proteomes" id="UP001172457"/>
    </source>
</evidence>
<dbReference type="SUPFAM" id="SSF56112">
    <property type="entry name" value="Protein kinase-like (PK-like)"/>
    <property type="match status" value="1"/>
</dbReference>
<dbReference type="GO" id="GO:0004674">
    <property type="term" value="F:protein serine/threonine kinase activity"/>
    <property type="evidence" value="ECO:0007669"/>
    <property type="project" value="UniProtKB-KW"/>
</dbReference>
<dbReference type="PANTHER" id="PTHR46008">
    <property type="entry name" value="LEAF RUST 10 DISEASE-RESISTANCE LOCUS RECEPTOR-LIKE PROTEIN KINASE-LIKE 1.4"/>
    <property type="match status" value="1"/>
</dbReference>
<evidence type="ECO:0000256" key="16">
    <source>
        <dbReference type="SAM" id="Phobius"/>
    </source>
</evidence>
<dbReference type="SMART" id="SM00220">
    <property type="entry name" value="S_TKc"/>
    <property type="match status" value="1"/>
</dbReference>
<dbReference type="Pfam" id="PF14380">
    <property type="entry name" value="WAK_assoc"/>
    <property type="match status" value="2"/>
</dbReference>
<evidence type="ECO:0000256" key="17">
    <source>
        <dbReference type="SAM" id="SignalP"/>
    </source>
</evidence>
<gene>
    <name evidence="19" type="ORF">OSB04_007354</name>
</gene>
<evidence type="ECO:0000256" key="3">
    <source>
        <dbReference type="ARBA" id="ARBA00022527"/>
    </source>
</evidence>
<dbReference type="PROSITE" id="PS50011">
    <property type="entry name" value="PROTEIN_KINASE_DOM"/>
    <property type="match status" value="1"/>
</dbReference>
<reference evidence="19" key="1">
    <citation type="submission" date="2023-03" db="EMBL/GenBank/DDBJ databases">
        <title>Chromosome-scale reference genome and RAD-based genetic map of yellow starthistle (Centaurea solstitialis) reveal putative structural variation and QTLs associated with invader traits.</title>
        <authorList>
            <person name="Reatini B."/>
            <person name="Cang F.A."/>
            <person name="Jiang Q."/>
            <person name="Mckibben M.T.W."/>
            <person name="Barker M.S."/>
            <person name="Rieseberg L.H."/>
            <person name="Dlugosch K.M."/>
        </authorList>
    </citation>
    <scope>NUCLEOTIDE SEQUENCE</scope>
    <source>
        <strain evidence="19">CAN-66</strain>
        <tissue evidence="19">Leaf</tissue>
    </source>
</reference>
<keyword evidence="11 16" id="KW-0472">Membrane</keyword>
<keyword evidence="3" id="KW-0723">Serine/threonine-protein kinase</keyword>
<feature type="chain" id="PRO_5041250056" description="non-specific serine/threonine protein kinase" evidence="17">
    <location>
        <begin position="24"/>
        <end position="1008"/>
    </location>
</feature>
<dbReference type="Pfam" id="PF13947">
    <property type="entry name" value="GUB_WAK_bind"/>
    <property type="match status" value="2"/>
</dbReference>
<evidence type="ECO:0000256" key="7">
    <source>
        <dbReference type="ARBA" id="ARBA00022741"/>
    </source>
</evidence>
<evidence type="ECO:0000256" key="14">
    <source>
        <dbReference type="ARBA" id="ARBA00048679"/>
    </source>
</evidence>
<organism evidence="19 20">
    <name type="scientific">Centaurea solstitialis</name>
    <name type="common">yellow star-thistle</name>
    <dbReference type="NCBI Taxonomy" id="347529"/>
    <lineage>
        <taxon>Eukaryota</taxon>
        <taxon>Viridiplantae</taxon>
        <taxon>Streptophyta</taxon>
        <taxon>Embryophyta</taxon>
        <taxon>Tracheophyta</taxon>
        <taxon>Spermatophyta</taxon>
        <taxon>Magnoliopsida</taxon>
        <taxon>eudicotyledons</taxon>
        <taxon>Gunneridae</taxon>
        <taxon>Pentapetalae</taxon>
        <taxon>asterids</taxon>
        <taxon>campanulids</taxon>
        <taxon>Asterales</taxon>
        <taxon>Asteraceae</taxon>
        <taxon>Carduoideae</taxon>
        <taxon>Cardueae</taxon>
        <taxon>Centaureinae</taxon>
        <taxon>Centaurea</taxon>
    </lineage>
</organism>
<comment type="subcellular location">
    <subcellularLocation>
        <location evidence="1">Membrane</location>
        <topology evidence="1">Single-pass membrane protein</topology>
    </subcellularLocation>
</comment>
<evidence type="ECO:0000259" key="18">
    <source>
        <dbReference type="PROSITE" id="PS50011"/>
    </source>
</evidence>